<feature type="region of interest" description="Adenylyl transferase" evidence="7">
    <location>
        <begin position="446"/>
        <end position="936"/>
    </location>
</feature>
<dbReference type="Gene3D" id="1.20.120.330">
    <property type="entry name" value="Nucleotidyltransferases domain 2"/>
    <property type="match status" value="2"/>
</dbReference>
<feature type="region of interest" description="Adenylyl removase" evidence="7">
    <location>
        <begin position="1"/>
        <end position="435"/>
    </location>
</feature>
<dbReference type="Gene3D" id="3.30.460.10">
    <property type="entry name" value="Beta Polymerase, domain 2"/>
    <property type="match status" value="2"/>
</dbReference>
<keyword evidence="10" id="KW-0436">Ligase</keyword>
<keyword evidence="2 7" id="KW-0548">Nucleotidyltransferase</keyword>
<dbReference type="Pfam" id="PF08335">
    <property type="entry name" value="GlnD_UR_UTase"/>
    <property type="match status" value="2"/>
</dbReference>
<protein>
    <recommendedName>
        <fullName evidence="7">Bifunctional glutamine synthetase adenylyltransferase/adenylyl-removing enzyme</fullName>
    </recommendedName>
    <alternativeName>
        <fullName evidence="7">ATP:glutamine synthetase adenylyltransferase</fullName>
    </alternativeName>
    <alternativeName>
        <fullName evidence="7">ATase</fullName>
    </alternativeName>
    <domain>
        <recommendedName>
            <fullName evidence="7">Glutamine synthetase adenylyl-L-tyrosine phosphorylase</fullName>
            <ecNumber evidence="7">2.7.7.89</ecNumber>
        </recommendedName>
        <alternativeName>
            <fullName evidence="7">Adenylyl removase</fullName>
            <shortName evidence="7">AR</shortName>
            <shortName evidence="7">AT-N</shortName>
        </alternativeName>
    </domain>
    <domain>
        <recommendedName>
            <fullName evidence="7">Glutamine synthetase adenylyl transferase</fullName>
            <ecNumber evidence="7">2.7.7.42</ecNumber>
        </recommendedName>
        <alternativeName>
            <fullName evidence="7">Adenylyl transferase</fullName>
            <shortName evidence="7">AT</shortName>
            <shortName evidence="7">AT-C</shortName>
        </alternativeName>
    </domain>
</protein>
<keyword evidence="11" id="KW-1185">Reference proteome</keyword>
<dbReference type="EC" id="2.7.7.89" evidence="7"/>
<dbReference type="PANTHER" id="PTHR30621">
    <property type="entry name" value="GLUTAMINE SYNTHETASE ADENYLYLTRANSFERASE"/>
    <property type="match status" value="1"/>
</dbReference>
<keyword evidence="5 7" id="KW-0460">Magnesium</keyword>
<dbReference type="Gene3D" id="1.10.4050.10">
    <property type="entry name" value="Glutamine synthase adenylyltransferase GlnE"/>
    <property type="match status" value="1"/>
</dbReference>
<dbReference type="SUPFAM" id="SSF81301">
    <property type="entry name" value="Nucleotidyltransferase"/>
    <property type="match status" value="2"/>
</dbReference>
<dbReference type="Gene3D" id="1.20.120.1510">
    <property type="match status" value="1"/>
</dbReference>
<keyword evidence="3 7" id="KW-0547">Nucleotide-binding</keyword>
<evidence type="ECO:0000259" key="8">
    <source>
        <dbReference type="Pfam" id="PF03710"/>
    </source>
</evidence>
<comment type="cofactor">
    <cofactor evidence="7">
        <name>Mg(2+)</name>
        <dbReference type="ChEBI" id="CHEBI:18420"/>
    </cofactor>
</comment>
<dbReference type="GO" id="GO:0008882">
    <property type="term" value="F:[glutamate-ammonia-ligase] adenylyltransferase activity"/>
    <property type="evidence" value="ECO:0007669"/>
    <property type="project" value="UniProtKB-EC"/>
</dbReference>
<dbReference type="InterPro" id="IPR023057">
    <property type="entry name" value="GlnE"/>
</dbReference>
<keyword evidence="6 7" id="KW-0511">Multifunctional enzyme</keyword>
<dbReference type="GO" id="GO:0047388">
    <property type="term" value="F:[glutamine synthetase]-adenylyl-L-tyrosine phosphorylase activity"/>
    <property type="evidence" value="ECO:0007669"/>
    <property type="project" value="UniProtKB-EC"/>
</dbReference>
<accession>A0ABW1XFC8</accession>
<evidence type="ECO:0000256" key="5">
    <source>
        <dbReference type="ARBA" id="ARBA00022842"/>
    </source>
</evidence>
<feature type="domain" description="Glutamate-ammonia ligase adenylyltransferase repeated" evidence="8">
    <location>
        <begin position="546"/>
        <end position="797"/>
    </location>
</feature>
<dbReference type="GO" id="GO:0016874">
    <property type="term" value="F:ligase activity"/>
    <property type="evidence" value="ECO:0007669"/>
    <property type="project" value="UniProtKB-KW"/>
</dbReference>
<feature type="domain" description="PII-uridylyltransferase/Glutamine-synthetase adenylyltransferase" evidence="9">
    <location>
        <begin position="817"/>
        <end position="908"/>
    </location>
</feature>
<evidence type="ECO:0000313" key="10">
    <source>
        <dbReference type="EMBL" id="MFC6438931.1"/>
    </source>
</evidence>
<evidence type="ECO:0000256" key="6">
    <source>
        <dbReference type="ARBA" id="ARBA00023268"/>
    </source>
</evidence>
<reference evidence="11" key="1">
    <citation type="journal article" date="2019" name="Int. J. Syst. Evol. Microbiol.">
        <title>The Global Catalogue of Microorganisms (GCM) 10K type strain sequencing project: providing services to taxonomists for standard genome sequencing and annotation.</title>
        <authorList>
            <consortium name="The Broad Institute Genomics Platform"/>
            <consortium name="The Broad Institute Genome Sequencing Center for Infectious Disease"/>
            <person name="Wu L."/>
            <person name="Ma J."/>
        </authorList>
    </citation>
    <scope>NUCLEOTIDE SEQUENCE [LARGE SCALE GENOMIC DNA]</scope>
    <source>
        <strain evidence="11">CGMCC 1.16031</strain>
    </source>
</reference>
<sequence>MLQAKGQAVWQQFSERYPQQAEALQVFAPDIIVGFSLSDFIADSCLKDAELLSWLFIDKQLSCAQPDYANYWSQIHEIQDEANLAQHLRRFRRRWMVQLAWRDLTHQQSIAQSLTDVSALADTLINGAYHWLYADMCSKHGMPMGSLGPQPMLIWGMGKLGGQELNFSSDIDLIFAYPEPGETDARRGLEHQIWFQRLAQKLIAALHQITADGQVFRVDMRLRPFGDSGPIVSHFAALEDYYQQQGRDWERYAMLKARIINPDGRYSEQLEQIRRPFVFRRYIDFSAIESLRRMKSMISQEVRRRQLTNNIKLGAGGIREIEFIVQSLQLIRAGRQASLQTRNLLQTLQVMEQEQVLEASDCQALRDCYLYLRRVEHYLQQFNDAQTQTLPDDGLNQQRLCRVCEVADFSALLAQVQGVMAEVSHHFELLIGEEAEGASSCDAEFNDAWLLELSDNEAQALLADKLSQTQIADLWPAWQHFRDYMLHHPIGQRGKETLDKLMPLILQEVVRSDDASSLPRLYTVIKAISRRTAYLELLFENQGALRQLIRLCAASPWITEQIARFPVLLDELLNPQMLYQPTPLQSYASEIRQYFLRIDPDDLELQMETLRQYKLAEQLRIAAADVTGALPVMKVSDHLTYLAEAIIDQAVHLAWQQMTARYGYPAGASDDNLQFAVVGYGKLGGLELGYGSDLDLVFIHGCDGNELTSGEKSIESRQFYLRLAQRIMHIFATKTASGELYEVDLRLRPAGNSGLLVCHMDGFAQYQQQEAWTWEHQALTRSRMIFGSDTLYQQFAKIRHAVLAKPRDIDTLRQEVREMRDKMRSHLSQGDESKFDLKQDRGGIADIEFIVQFLVLAHSHGFPELTRWPDNVRIIEQALQHDLLTSAQASTLNQAYLAYRNRGHHLTLQGAPLLVEDQELMQLRGEVSEIWQQLMN</sequence>
<dbReference type="RefSeq" id="WP_254426605.1">
    <property type="nucleotide sequence ID" value="NZ_JBHSUS010000001.1"/>
</dbReference>
<comment type="function">
    <text evidence="7">Involved in the regulation of glutamine synthetase GlnA, a key enzyme in the process to assimilate ammonia. When cellular nitrogen levels are high, the C-terminal adenylyl transferase (AT) inactivates GlnA by covalent transfer of an adenylyl group from ATP to specific tyrosine residue of GlnA, thus reducing its activity. Conversely, when nitrogen levels are low, the N-terminal adenylyl removase (AR) activates GlnA by removing the adenylyl group by phosphorolysis, increasing its activity. The regulatory region of GlnE binds the signal transduction protein PII (GlnB) which indicates the nitrogen status of the cell.</text>
</comment>
<feature type="domain" description="Glutamate-ammonia ligase adenylyltransferase repeated" evidence="8">
    <location>
        <begin position="35"/>
        <end position="270"/>
    </location>
</feature>
<evidence type="ECO:0000256" key="2">
    <source>
        <dbReference type="ARBA" id="ARBA00022695"/>
    </source>
</evidence>
<dbReference type="SUPFAM" id="SSF81593">
    <property type="entry name" value="Nucleotidyltransferase substrate binding subunit/domain"/>
    <property type="match status" value="2"/>
</dbReference>
<dbReference type="Pfam" id="PF03710">
    <property type="entry name" value="GlnE"/>
    <property type="match status" value="2"/>
</dbReference>
<dbReference type="InterPro" id="IPR013546">
    <property type="entry name" value="PII_UdlTrfase/GS_AdlTrfase"/>
</dbReference>
<dbReference type="NCBIfam" id="NF008292">
    <property type="entry name" value="PRK11072.1"/>
    <property type="match status" value="1"/>
</dbReference>
<evidence type="ECO:0000256" key="7">
    <source>
        <dbReference type="HAMAP-Rule" id="MF_00802"/>
    </source>
</evidence>
<dbReference type="InterPro" id="IPR005190">
    <property type="entry name" value="GlnE_rpt_dom"/>
</dbReference>
<proteinExistence type="inferred from homology"/>
<dbReference type="EMBL" id="JBHSUS010000001">
    <property type="protein sequence ID" value="MFC6438931.1"/>
    <property type="molecule type" value="Genomic_DNA"/>
</dbReference>
<comment type="catalytic activity">
    <reaction evidence="7">
        <text>[glutamine synthetase]-L-tyrosine + ATP = [glutamine synthetase]-O(4)-(5'-adenylyl)-L-tyrosine + diphosphate</text>
        <dbReference type="Rhea" id="RHEA:18589"/>
        <dbReference type="Rhea" id="RHEA-COMP:10660"/>
        <dbReference type="Rhea" id="RHEA-COMP:10661"/>
        <dbReference type="ChEBI" id="CHEBI:30616"/>
        <dbReference type="ChEBI" id="CHEBI:33019"/>
        <dbReference type="ChEBI" id="CHEBI:46858"/>
        <dbReference type="ChEBI" id="CHEBI:83624"/>
        <dbReference type="EC" id="2.7.7.42"/>
    </reaction>
</comment>
<keyword evidence="4 7" id="KW-0067">ATP-binding</keyword>
<evidence type="ECO:0000256" key="4">
    <source>
        <dbReference type="ARBA" id="ARBA00022840"/>
    </source>
</evidence>
<dbReference type="CDD" id="cd05401">
    <property type="entry name" value="NT_GlnE_GlnD_like"/>
    <property type="match status" value="2"/>
</dbReference>
<evidence type="ECO:0000259" key="9">
    <source>
        <dbReference type="Pfam" id="PF08335"/>
    </source>
</evidence>
<dbReference type="HAMAP" id="MF_00802">
    <property type="entry name" value="GlnE"/>
    <property type="match status" value="1"/>
</dbReference>
<comment type="catalytic activity">
    <reaction evidence="7">
        <text>[glutamine synthetase]-O(4)-(5'-adenylyl)-L-tyrosine + phosphate = [glutamine synthetase]-L-tyrosine + ADP</text>
        <dbReference type="Rhea" id="RHEA:43716"/>
        <dbReference type="Rhea" id="RHEA-COMP:10660"/>
        <dbReference type="Rhea" id="RHEA-COMP:10661"/>
        <dbReference type="ChEBI" id="CHEBI:43474"/>
        <dbReference type="ChEBI" id="CHEBI:46858"/>
        <dbReference type="ChEBI" id="CHEBI:83624"/>
        <dbReference type="ChEBI" id="CHEBI:456216"/>
        <dbReference type="EC" id="2.7.7.89"/>
    </reaction>
</comment>
<feature type="domain" description="PII-uridylyltransferase/Glutamine-synthetase adenylyltransferase" evidence="9">
    <location>
        <begin position="292"/>
        <end position="430"/>
    </location>
</feature>
<organism evidence="10 11">
    <name type="scientific">Pseudobowmanella zhangzhouensis</name>
    <dbReference type="NCBI Taxonomy" id="1537679"/>
    <lineage>
        <taxon>Bacteria</taxon>
        <taxon>Pseudomonadati</taxon>
        <taxon>Pseudomonadota</taxon>
        <taxon>Gammaproteobacteria</taxon>
        <taxon>Alteromonadales</taxon>
        <taxon>Alteromonadaceae</taxon>
    </lineage>
</organism>
<comment type="similarity">
    <text evidence="7">Belongs to the GlnE family.</text>
</comment>
<name>A0ABW1XFC8_9ALTE</name>
<dbReference type="Proteomes" id="UP001596364">
    <property type="component" value="Unassembled WGS sequence"/>
</dbReference>
<keyword evidence="1 7" id="KW-0808">Transferase</keyword>
<dbReference type="InterPro" id="IPR043519">
    <property type="entry name" value="NT_sf"/>
</dbReference>
<dbReference type="EC" id="2.7.7.42" evidence="7"/>
<comment type="caution">
    <text evidence="10">The sequence shown here is derived from an EMBL/GenBank/DDBJ whole genome shotgun (WGS) entry which is preliminary data.</text>
</comment>
<evidence type="ECO:0000313" key="11">
    <source>
        <dbReference type="Proteomes" id="UP001596364"/>
    </source>
</evidence>
<evidence type="ECO:0000256" key="3">
    <source>
        <dbReference type="ARBA" id="ARBA00022741"/>
    </source>
</evidence>
<evidence type="ECO:0000256" key="1">
    <source>
        <dbReference type="ARBA" id="ARBA00022679"/>
    </source>
</evidence>
<dbReference type="PANTHER" id="PTHR30621:SF0">
    <property type="entry name" value="BIFUNCTIONAL GLUTAMINE SYNTHETASE ADENYLYLTRANSFERASE_ADENYLYL-REMOVING ENZYME"/>
    <property type="match status" value="1"/>
</dbReference>
<gene>
    <name evidence="7 10" type="primary">glnE</name>
    <name evidence="10" type="ORF">ACFP85_02025</name>
</gene>